<sequence length="385" mass="43778">MAIFKNSTQQRLFYYQLLLNSILILIIELIKNNYTYTWILLINILGLVLPVSNRKKLKLFNQYIQLIAQAAIIPTAFSYLITLTKDYVVWTSTPMIFVTLIYATIMYIPYTFVFFKNIHSKFMQIVIILLSFLFTATSALDWMTIDTPLEEVHLIKTLSDTLFLGAIIIAVIILVAMHVWKYDLPKFRFNNQVNKFAIIFLLLYMVWFTAWNSASSGNTFIASLYTFDFSKLHFTTSNILSGLEAGIAEEFIFRYAVLTIFLIFLKSSKHKITFSVVISSLLFGLAHGINIFAGQDLGNTLIQIIFAFGLGAFLSSIYLYTDAFYIPILIHSLLDIFVFAATSSDVMTGKVATSDIIFTIIESLIFVVIAALLINSVSHRQQLTS</sequence>
<dbReference type="InterPro" id="IPR003675">
    <property type="entry name" value="Rce1/LyrA-like_dom"/>
</dbReference>
<feature type="transmembrane region" description="Helical" evidence="2">
    <location>
        <begin position="272"/>
        <end position="294"/>
    </location>
</feature>
<keyword evidence="4" id="KW-0645">Protease</keyword>
<dbReference type="Proteomes" id="UP000380386">
    <property type="component" value="Unassembled WGS sequence"/>
</dbReference>
<dbReference type="GO" id="GO:0008237">
    <property type="term" value="F:metallopeptidase activity"/>
    <property type="evidence" value="ECO:0007669"/>
    <property type="project" value="UniProtKB-KW"/>
</dbReference>
<keyword evidence="4" id="KW-0378">Hydrolase</keyword>
<dbReference type="GO" id="GO:0080120">
    <property type="term" value="P:CAAX-box protein maturation"/>
    <property type="evidence" value="ECO:0007669"/>
    <property type="project" value="UniProtKB-ARBA"/>
</dbReference>
<feature type="transmembrane region" description="Helical" evidence="2">
    <location>
        <begin position="324"/>
        <end position="344"/>
    </location>
</feature>
<feature type="transmembrane region" description="Helical" evidence="2">
    <location>
        <begin position="12"/>
        <end position="30"/>
    </location>
</feature>
<keyword evidence="2" id="KW-1133">Transmembrane helix</keyword>
<dbReference type="RefSeq" id="WP_153382840.1">
    <property type="nucleotide sequence ID" value="NZ_VDFM01000004.1"/>
</dbReference>
<feature type="transmembrane region" description="Helical" evidence="2">
    <location>
        <begin position="245"/>
        <end position="265"/>
    </location>
</feature>
<keyword evidence="2" id="KW-0812">Transmembrane</keyword>
<comment type="similarity">
    <text evidence="1">Belongs to the UPF0177 family.</text>
</comment>
<keyword evidence="4" id="KW-0482">Metalloprotease</keyword>
<protein>
    <submittedName>
        <fullName evidence="4">CPBP family intramembrane metalloprotease</fullName>
    </submittedName>
</protein>
<evidence type="ECO:0000259" key="3">
    <source>
        <dbReference type="Pfam" id="PF02517"/>
    </source>
</evidence>
<feature type="domain" description="CAAX prenyl protease 2/Lysostaphin resistance protein A-like" evidence="3">
    <location>
        <begin position="239"/>
        <end position="336"/>
    </location>
</feature>
<feature type="transmembrane region" description="Helical" evidence="2">
    <location>
        <begin position="63"/>
        <end position="81"/>
    </location>
</feature>
<evidence type="ECO:0000313" key="5">
    <source>
        <dbReference type="Proteomes" id="UP000380386"/>
    </source>
</evidence>
<evidence type="ECO:0000313" key="4">
    <source>
        <dbReference type="EMBL" id="MQS52405.1"/>
    </source>
</evidence>
<proteinExistence type="inferred from homology"/>
<name>A0A5P0ZHE3_9LACO</name>
<feature type="transmembrane region" description="Helical" evidence="2">
    <location>
        <begin position="356"/>
        <end position="377"/>
    </location>
</feature>
<reference evidence="4 5" key="1">
    <citation type="journal article" date="2019" name="Syst. Appl. Microbiol.">
        <title>Polyphasic characterization of two novel Lactobacillus spp. isolated from blown salami packages: Description of Lactobacillus halodurans sp. nov. and Lactobacillus salsicarnum sp. nov.</title>
        <authorList>
            <person name="Schuster J.A."/>
            <person name="Klingl A."/>
            <person name="Vogel R.F."/>
            <person name="Ehrmann M.A."/>
        </authorList>
    </citation>
    <scope>NUCLEOTIDE SEQUENCE [LARGE SCALE GENOMIC DNA]</scope>
    <source>
        <strain evidence="4 5">TMW 1.2118</strain>
    </source>
</reference>
<feature type="transmembrane region" description="Helical" evidence="2">
    <location>
        <begin position="162"/>
        <end position="180"/>
    </location>
</feature>
<dbReference type="Pfam" id="PF02517">
    <property type="entry name" value="Rce1-like"/>
    <property type="match status" value="1"/>
</dbReference>
<organism evidence="4 5">
    <name type="scientific">Companilactobacillus mishanensis</name>
    <dbReference type="NCBI Taxonomy" id="2486008"/>
    <lineage>
        <taxon>Bacteria</taxon>
        <taxon>Bacillati</taxon>
        <taxon>Bacillota</taxon>
        <taxon>Bacilli</taxon>
        <taxon>Lactobacillales</taxon>
        <taxon>Lactobacillaceae</taxon>
        <taxon>Companilactobacillus</taxon>
    </lineage>
</organism>
<feature type="transmembrane region" description="Helical" evidence="2">
    <location>
        <begin position="36"/>
        <end position="51"/>
    </location>
</feature>
<evidence type="ECO:0000256" key="1">
    <source>
        <dbReference type="ARBA" id="ARBA00009067"/>
    </source>
</evidence>
<keyword evidence="2" id="KW-0472">Membrane</keyword>
<evidence type="ECO:0000256" key="2">
    <source>
        <dbReference type="SAM" id="Phobius"/>
    </source>
</evidence>
<gene>
    <name evidence="4" type="ORF">FHL02_05160</name>
</gene>
<dbReference type="GO" id="GO:0006508">
    <property type="term" value="P:proteolysis"/>
    <property type="evidence" value="ECO:0007669"/>
    <property type="project" value="UniProtKB-KW"/>
</dbReference>
<dbReference type="GO" id="GO:0004175">
    <property type="term" value="F:endopeptidase activity"/>
    <property type="evidence" value="ECO:0007669"/>
    <property type="project" value="UniProtKB-ARBA"/>
</dbReference>
<feature type="transmembrane region" description="Helical" evidence="2">
    <location>
        <begin position="300"/>
        <end position="319"/>
    </location>
</feature>
<dbReference type="EMBL" id="VDFM01000004">
    <property type="protein sequence ID" value="MQS52405.1"/>
    <property type="molecule type" value="Genomic_DNA"/>
</dbReference>
<accession>A0A5P0ZHE3</accession>
<comment type="caution">
    <text evidence="4">The sequence shown here is derived from an EMBL/GenBank/DDBJ whole genome shotgun (WGS) entry which is preliminary data.</text>
</comment>
<feature type="transmembrane region" description="Helical" evidence="2">
    <location>
        <begin position="87"/>
        <end position="110"/>
    </location>
</feature>
<feature type="transmembrane region" description="Helical" evidence="2">
    <location>
        <begin position="122"/>
        <end position="142"/>
    </location>
</feature>
<dbReference type="OrthoDB" id="2319903at2"/>
<dbReference type="AlphaFoldDB" id="A0A5P0ZHE3"/>